<feature type="non-terminal residue" evidence="2">
    <location>
        <position position="187"/>
    </location>
</feature>
<gene>
    <name evidence="2" type="ORF">ANCDUO_24507</name>
</gene>
<feature type="region of interest" description="Disordered" evidence="1">
    <location>
        <begin position="47"/>
        <end position="187"/>
    </location>
</feature>
<evidence type="ECO:0000313" key="3">
    <source>
        <dbReference type="Proteomes" id="UP000054047"/>
    </source>
</evidence>
<keyword evidence="3" id="KW-1185">Reference proteome</keyword>
<sequence>CSSLICAQKKRTNRQRIAGGLVGPRVVQEVSLIQPTIKGDIFLQTAIQPSASTEEKSKGSNEKKDRNRKSKHDKHDKEGDKKKKSKGGKPVDKKTTPKKETKGEVKKGETPLKAVKKEEAKKDKIDKHIFRTAEHPEFEAAKKSDSGAMEKNRKMKSLEIMKTLKTEEDRKKSEDDKKKTYASVDVE</sequence>
<evidence type="ECO:0000313" key="2">
    <source>
        <dbReference type="EMBL" id="KIH45452.1"/>
    </source>
</evidence>
<name>A0A0C2C743_9BILA</name>
<organism evidence="2 3">
    <name type="scientific">Ancylostoma duodenale</name>
    <dbReference type="NCBI Taxonomy" id="51022"/>
    <lineage>
        <taxon>Eukaryota</taxon>
        <taxon>Metazoa</taxon>
        <taxon>Ecdysozoa</taxon>
        <taxon>Nematoda</taxon>
        <taxon>Chromadorea</taxon>
        <taxon>Rhabditida</taxon>
        <taxon>Rhabditina</taxon>
        <taxon>Rhabditomorpha</taxon>
        <taxon>Strongyloidea</taxon>
        <taxon>Ancylostomatidae</taxon>
        <taxon>Ancylostomatinae</taxon>
        <taxon>Ancylostoma</taxon>
    </lineage>
</organism>
<dbReference type="Proteomes" id="UP000054047">
    <property type="component" value="Unassembled WGS sequence"/>
</dbReference>
<feature type="compositionally biased region" description="Basic and acidic residues" evidence="1">
    <location>
        <begin position="53"/>
        <end position="65"/>
    </location>
</feature>
<feature type="non-terminal residue" evidence="2">
    <location>
        <position position="1"/>
    </location>
</feature>
<dbReference type="OrthoDB" id="10595771at2759"/>
<evidence type="ECO:0000256" key="1">
    <source>
        <dbReference type="SAM" id="MobiDB-lite"/>
    </source>
</evidence>
<accession>A0A0C2C743</accession>
<dbReference type="EMBL" id="KN772459">
    <property type="protein sequence ID" value="KIH45452.1"/>
    <property type="molecule type" value="Genomic_DNA"/>
</dbReference>
<feature type="compositionally biased region" description="Basic and acidic residues" evidence="1">
    <location>
        <begin position="89"/>
        <end position="179"/>
    </location>
</feature>
<protein>
    <submittedName>
        <fullName evidence="2">Uncharacterized protein</fullName>
    </submittedName>
</protein>
<dbReference type="AlphaFoldDB" id="A0A0C2C743"/>
<proteinExistence type="predicted"/>
<reference evidence="2 3" key="1">
    <citation type="submission" date="2013-12" db="EMBL/GenBank/DDBJ databases">
        <title>Draft genome of the parsitic nematode Ancylostoma duodenale.</title>
        <authorList>
            <person name="Mitreva M."/>
        </authorList>
    </citation>
    <scope>NUCLEOTIDE SEQUENCE [LARGE SCALE GENOMIC DNA]</scope>
    <source>
        <strain evidence="2 3">Zhejiang</strain>
    </source>
</reference>